<dbReference type="SMART" id="SM00647">
    <property type="entry name" value="IBR"/>
    <property type="match status" value="2"/>
</dbReference>
<dbReference type="Gene3D" id="1.20.120.1750">
    <property type="match status" value="1"/>
</dbReference>
<dbReference type="PROSITE" id="PS00518">
    <property type="entry name" value="ZF_RING_1"/>
    <property type="match status" value="1"/>
</dbReference>
<dbReference type="PANTHER" id="PTHR11685">
    <property type="entry name" value="RBR FAMILY RING FINGER AND IBR DOMAIN-CONTAINING"/>
    <property type="match status" value="1"/>
</dbReference>
<dbReference type="Proteomes" id="UP000594260">
    <property type="component" value="Unplaced"/>
</dbReference>
<dbReference type="InterPro" id="IPR002867">
    <property type="entry name" value="IBR_dom"/>
</dbReference>
<dbReference type="RefSeq" id="XP_022647201.1">
    <property type="nucleotide sequence ID" value="XM_022791466.1"/>
</dbReference>
<dbReference type="GeneID" id="111244397"/>
<dbReference type="EnsemblMetazoa" id="XM_022791465">
    <property type="protein sequence ID" value="XP_022647200"/>
    <property type="gene ID" value="LOC111244397"/>
</dbReference>
<dbReference type="AlphaFoldDB" id="A0A7M7J5L7"/>
<keyword evidence="6" id="KW-0479">Metal-binding</keyword>
<name>A0A7M7J5L7_VARDE</name>
<comment type="subcellular location">
    <subcellularLocation>
        <location evidence="2">Nucleus</location>
    </subcellularLocation>
</comment>
<keyword evidence="10" id="KW-0862">Zinc</keyword>
<dbReference type="InterPro" id="IPR047555">
    <property type="entry name" value="BRcat_RBR_TRIAD1"/>
</dbReference>
<keyword evidence="9" id="KW-0833">Ubl conjugation pathway</keyword>
<dbReference type="RefSeq" id="XP_022647200.1">
    <property type="nucleotide sequence ID" value="XM_022791465.1"/>
</dbReference>
<dbReference type="EC" id="2.3.2.31" evidence="4"/>
<evidence type="ECO:0000256" key="4">
    <source>
        <dbReference type="ARBA" id="ARBA00012251"/>
    </source>
</evidence>
<dbReference type="GO" id="GO:0061630">
    <property type="term" value="F:ubiquitin protein ligase activity"/>
    <property type="evidence" value="ECO:0007669"/>
    <property type="project" value="UniProtKB-EC"/>
</dbReference>
<evidence type="ECO:0000256" key="7">
    <source>
        <dbReference type="ARBA" id="ARBA00022737"/>
    </source>
</evidence>
<dbReference type="CDD" id="cd20344">
    <property type="entry name" value="BRcat_RBR_TRIAD1"/>
    <property type="match status" value="1"/>
</dbReference>
<reference evidence="15" key="1">
    <citation type="submission" date="2021-01" db="UniProtKB">
        <authorList>
            <consortium name="EnsemblMetazoa"/>
        </authorList>
    </citation>
    <scope>IDENTIFICATION</scope>
</reference>
<evidence type="ECO:0000256" key="1">
    <source>
        <dbReference type="ARBA" id="ARBA00001798"/>
    </source>
</evidence>
<dbReference type="InterPro" id="IPR044066">
    <property type="entry name" value="TRIAD_supradom"/>
</dbReference>
<evidence type="ECO:0000256" key="3">
    <source>
        <dbReference type="ARBA" id="ARBA00005884"/>
    </source>
</evidence>
<evidence type="ECO:0000256" key="12">
    <source>
        <dbReference type="PROSITE-ProRule" id="PRU00175"/>
    </source>
</evidence>
<evidence type="ECO:0000313" key="15">
    <source>
        <dbReference type="EnsemblMetazoa" id="XP_022647200"/>
    </source>
</evidence>
<keyword evidence="16" id="KW-1185">Reference proteome</keyword>
<dbReference type="GO" id="GO:0005634">
    <property type="term" value="C:nucleus"/>
    <property type="evidence" value="ECO:0007669"/>
    <property type="project" value="UniProtKB-SubCell"/>
</dbReference>
<dbReference type="Pfam" id="PF19422">
    <property type="entry name" value="Ariadne"/>
    <property type="match status" value="1"/>
</dbReference>
<evidence type="ECO:0000256" key="6">
    <source>
        <dbReference type="ARBA" id="ARBA00022723"/>
    </source>
</evidence>
<dbReference type="GO" id="GO:0016567">
    <property type="term" value="P:protein ubiquitination"/>
    <property type="evidence" value="ECO:0007669"/>
    <property type="project" value="InterPro"/>
</dbReference>
<dbReference type="InterPro" id="IPR031127">
    <property type="entry name" value="E3_UB_ligase_RBR"/>
</dbReference>
<dbReference type="InterPro" id="IPR047556">
    <property type="entry name" value="Rcat_RBR_TRIAD1"/>
</dbReference>
<dbReference type="PROSITE" id="PS50089">
    <property type="entry name" value="ZF_RING_2"/>
    <property type="match status" value="1"/>
</dbReference>
<dbReference type="FunFam" id="3.30.40.10:FF:000019">
    <property type="entry name" value="RBR-type E3 ubiquitin transferase"/>
    <property type="match status" value="1"/>
</dbReference>
<feature type="domain" description="RING-type" evidence="13">
    <location>
        <begin position="173"/>
        <end position="217"/>
    </location>
</feature>
<dbReference type="InterPro" id="IPR001841">
    <property type="entry name" value="Znf_RING"/>
</dbReference>
<keyword evidence="5" id="KW-0808">Transferase</keyword>
<dbReference type="Gene3D" id="3.30.40.10">
    <property type="entry name" value="Zinc/RING finger domain, C3HC4 (zinc finger)"/>
    <property type="match status" value="1"/>
</dbReference>
<accession>A0A7M7J5L7</accession>
<dbReference type="InterPro" id="IPR017907">
    <property type="entry name" value="Znf_RING_CS"/>
</dbReference>
<evidence type="ECO:0000256" key="5">
    <source>
        <dbReference type="ARBA" id="ARBA00022679"/>
    </source>
</evidence>
<dbReference type="FunFam" id="1.20.120.1750:FF:000004">
    <property type="entry name" value="RBR-type E3 ubiquitin transferase"/>
    <property type="match status" value="1"/>
</dbReference>
<dbReference type="SUPFAM" id="SSF57850">
    <property type="entry name" value="RING/U-box"/>
    <property type="match status" value="3"/>
</dbReference>
<dbReference type="CDD" id="cd20360">
    <property type="entry name" value="Rcat_RBR_TRIAD1"/>
    <property type="match status" value="1"/>
</dbReference>
<dbReference type="EnsemblMetazoa" id="XM_022791466">
    <property type="protein sequence ID" value="XP_022647201"/>
    <property type="gene ID" value="LOC111244397"/>
</dbReference>
<evidence type="ECO:0000256" key="2">
    <source>
        <dbReference type="ARBA" id="ARBA00004123"/>
    </source>
</evidence>
<sequence>MSFSDAVQGTRRVHRSCRAAAGQRFPKGRPIVSRLPLHRPYFRPVLMRRSEIDMSNAEGDSSDDDDLYEVDDRDYYSASGDMEPDPAEKDFEAFAFECITLDEADKMLAAAVQELQDSLIIPETGIARMLLHHFAWDPQDVIDRYRHNAALTLEQARIRAVTVPPDNNNAHCCQTCLQSLRPSEFRSLDCGHQFCTDCWATYLEVQIGQGRSTDIACMGQGCDILVAQAFVLQLISSQKDDALRTRYLQFCLNDWIRSHPHLRFCPGKNCQAVVRAEKVQAKRVKCTYCGTQFCWLCGYDYHAPADCDTIKKWITKCVDDSETANYISANTKDCPKCHVCIEKNGGCNHMQCYGCRHEFCWMCLGDWKMHGSQYYECSRYKENPNIGNESAHAQAREALKKYLFYFERWENHARSLRLEEVTRRKIQDRINQKVMAKQGTWIDWQYLLDAATLLAKCRYTLQYTYPYAYYLEAGPRKELFEYQQATLEAEIEDLSWKLERAETTQRGDLGNQMAIAEKRRSSLLKDFFAP</sequence>
<dbReference type="Pfam" id="PF26000">
    <property type="entry name" value="UBA_ARIH2_N"/>
    <property type="match status" value="1"/>
</dbReference>
<dbReference type="InterPro" id="IPR045840">
    <property type="entry name" value="Ariadne"/>
</dbReference>
<comment type="catalytic activity">
    <reaction evidence="1">
        <text>[E2 ubiquitin-conjugating enzyme]-S-ubiquitinyl-L-cysteine + [acceptor protein]-L-lysine = [E2 ubiquitin-conjugating enzyme]-L-cysteine + [acceptor protein]-N(6)-ubiquitinyl-L-lysine.</text>
        <dbReference type="EC" id="2.3.2.31"/>
    </reaction>
</comment>
<organism evidence="15 16">
    <name type="scientific">Varroa destructor</name>
    <name type="common">Honeybee mite</name>
    <dbReference type="NCBI Taxonomy" id="109461"/>
    <lineage>
        <taxon>Eukaryota</taxon>
        <taxon>Metazoa</taxon>
        <taxon>Ecdysozoa</taxon>
        <taxon>Arthropoda</taxon>
        <taxon>Chelicerata</taxon>
        <taxon>Arachnida</taxon>
        <taxon>Acari</taxon>
        <taxon>Parasitiformes</taxon>
        <taxon>Mesostigmata</taxon>
        <taxon>Gamasina</taxon>
        <taxon>Dermanyssoidea</taxon>
        <taxon>Varroidae</taxon>
        <taxon>Varroa</taxon>
    </lineage>
</organism>
<dbReference type="PROSITE" id="PS51873">
    <property type="entry name" value="TRIAD"/>
    <property type="match status" value="1"/>
</dbReference>
<dbReference type="Pfam" id="PF22191">
    <property type="entry name" value="IBR_1"/>
    <property type="match status" value="1"/>
</dbReference>
<dbReference type="CDD" id="cd16773">
    <property type="entry name" value="RING-HC_RBR_TRIAD1"/>
    <property type="match status" value="1"/>
</dbReference>
<proteinExistence type="inferred from homology"/>
<dbReference type="CTD" id="37542"/>
<dbReference type="GO" id="GO:0008270">
    <property type="term" value="F:zinc ion binding"/>
    <property type="evidence" value="ECO:0007669"/>
    <property type="project" value="UniProtKB-KW"/>
</dbReference>
<feature type="domain" description="RING-type" evidence="14">
    <location>
        <begin position="169"/>
        <end position="381"/>
    </location>
</feature>
<evidence type="ECO:0000256" key="8">
    <source>
        <dbReference type="ARBA" id="ARBA00022771"/>
    </source>
</evidence>
<keyword evidence="8 12" id="KW-0863">Zinc-finger</keyword>
<dbReference type="InterPro" id="IPR013083">
    <property type="entry name" value="Znf_RING/FYVE/PHD"/>
</dbReference>
<evidence type="ECO:0000259" key="14">
    <source>
        <dbReference type="PROSITE" id="PS51873"/>
    </source>
</evidence>
<evidence type="ECO:0000256" key="11">
    <source>
        <dbReference type="ARBA" id="ARBA00023242"/>
    </source>
</evidence>
<evidence type="ECO:0000256" key="10">
    <source>
        <dbReference type="ARBA" id="ARBA00022833"/>
    </source>
</evidence>
<keyword evidence="11" id="KW-0539">Nucleus</keyword>
<dbReference type="Pfam" id="PF01485">
    <property type="entry name" value="IBR"/>
    <property type="match status" value="1"/>
</dbReference>
<dbReference type="OMA" id="PYAYYMD"/>
<protein>
    <recommendedName>
        <fullName evidence="4">RBR-type E3 ubiquitin transferase</fullName>
        <ecNumber evidence="4">2.3.2.31</ecNumber>
    </recommendedName>
</protein>
<evidence type="ECO:0000256" key="9">
    <source>
        <dbReference type="ARBA" id="ARBA00022786"/>
    </source>
</evidence>
<keyword evidence="7" id="KW-0677">Repeat</keyword>
<evidence type="ECO:0000259" key="13">
    <source>
        <dbReference type="PROSITE" id="PS50089"/>
    </source>
</evidence>
<evidence type="ECO:0000313" key="16">
    <source>
        <dbReference type="Proteomes" id="UP000594260"/>
    </source>
</evidence>
<comment type="similarity">
    <text evidence="3">Belongs to the RBR family. Ariadne subfamily.</text>
</comment>